<feature type="domain" description="Major facilitator superfamily (MFS) profile" evidence="9">
    <location>
        <begin position="17"/>
        <end position="419"/>
    </location>
</feature>
<evidence type="ECO:0000256" key="5">
    <source>
        <dbReference type="ARBA" id="ARBA00038245"/>
    </source>
</evidence>
<dbReference type="InterPro" id="IPR050495">
    <property type="entry name" value="ATG22/LtaA_families"/>
</dbReference>
<feature type="transmembrane region" description="Helical" evidence="8">
    <location>
        <begin position="356"/>
        <end position="376"/>
    </location>
</feature>
<feature type="transmembrane region" description="Helical" evidence="8">
    <location>
        <begin position="269"/>
        <end position="290"/>
    </location>
</feature>
<evidence type="ECO:0000313" key="10">
    <source>
        <dbReference type="EMBL" id="XAY03738.1"/>
    </source>
</evidence>
<proteinExistence type="inferred from homology"/>
<evidence type="ECO:0000256" key="7">
    <source>
        <dbReference type="ARBA" id="ARBA00041534"/>
    </source>
</evidence>
<feature type="transmembrane region" description="Helical" evidence="8">
    <location>
        <begin position="179"/>
        <end position="198"/>
    </location>
</feature>
<keyword evidence="3 8" id="KW-1133">Transmembrane helix</keyword>
<evidence type="ECO:0000256" key="4">
    <source>
        <dbReference type="ARBA" id="ARBA00023136"/>
    </source>
</evidence>
<feature type="transmembrane region" description="Helical" evidence="8">
    <location>
        <begin position="148"/>
        <end position="167"/>
    </location>
</feature>
<keyword evidence="2 8" id="KW-0812">Transmembrane</keyword>
<dbReference type="GO" id="GO:0022857">
    <property type="term" value="F:transmembrane transporter activity"/>
    <property type="evidence" value="ECO:0007669"/>
    <property type="project" value="InterPro"/>
</dbReference>
<dbReference type="Pfam" id="PF07690">
    <property type="entry name" value="MFS_1"/>
    <property type="match status" value="1"/>
</dbReference>
<organism evidence="10">
    <name type="scientific">Paraconexibacter sp. AEG42_29</name>
    <dbReference type="NCBI Taxonomy" id="2997339"/>
    <lineage>
        <taxon>Bacteria</taxon>
        <taxon>Bacillati</taxon>
        <taxon>Actinomycetota</taxon>
        <taxon>Thermoleophilia</taxon>
        <taxon>Solirubrobacterales</taxon>
        <taxon>Paraconexibacteraceae</taxon>
        <taxon>Paraconexibacter</taxon>
    </lineage>
</organism>
<reference evidence="10" key="1">
    <citation type="submission" date="2022-12" db="EMBL/GenBank/DDBJ databases">
        <title>Paraconexibacter alkalitolerans sp. nov. and Baekduia alba sp. nov., isolated from soil and emended description of the genera Paraconexibacter (Chun et al., 2020) and Baekduia (An et al., 2020).</title>
        <authorList>
            <person name="Vieira S."/>
            <person name="Huber K.J."/>
            <person name="Geppert A."/>
            <person name="Wolf J."/>
            <person name="Neumann-Schaal M."/>
            <person name="Muesken M."/>
            <person name="Overmann J."/>
        </authorList>
    </citation>
    <scope>NUCLEOTIDE SEQUENCE</scope>
    <source>
        <strain evidence="10">AEG42_29</strain>
    </source>
</reference>
<protein>
    <recommendedName>
        <fullName evidence="6">Proton-coupled antiporter flippase LtaA</fullName>
    </recommendedName>
    <alternativeName>
        <fullName evidence="7">Lipoteichoic acid protein A</fullName>
    </alternativeName>
</protein>
<evidence type="ECO:0000256" key="6">
    <source>
        <dbReference type="ARBA" id="ARBA00039715"/>
    </source>
</evidence>
<gene>
    <name evidence="10" type="ORF">DSM112329_00558</name>
</gene>
<feature type="transmembrane region" description="Helical" evidence="8">
    <location>
        <begin position="234"/>
        <end position="257"/>
    </location>
</feature>
<feature type="transmembrane region" description="Helical" evidence="8">
    <location>
        <begin position="396"/>
        <end position="414"/>
    </location>
</feature>
<dbReference type="InterPro" id="IPR020846">
    <property type="entry name" value="MFS_dom"/>
</dbReference>
<dbReference type="PROSITE" id="PS50850">
    <property type="entry name" value="MFS"/>
    <property type="match status" value="1"/>
</dbReference>
<dbReference type="AlphaFoldDB" id="A0AAU7APY4"/>
<feature type="transmembrane region" description="Helical" evidence="8">
    <location>
        <begin position="297"/>
        <end position="314"/>
    </location>
</feature>
<feature type="transmembrane region" description="Helical" evidence="8">
    <location>
        <begin position="97"/>
        <end position="127"/>
    </location>
</feature>
<dbReference type="PANTHER" id="PTHR23519:SF1">
    <property type="entry name" value="AUTOPHAGY-RELATED PROTEIN 22"/>
    <property type="match status" value="1"/>
</dbReference>
<comment type="similarity">
    <text evidence="5">Belongs to the major facilitator superfamily. LtaA family.</text>
</comment>
<feature type="transmembrane region" description="Helical" evidence="8">
    <location>
        <begin position="57"/>
        <end position="77"/>
    </location>
</feature>
<dbReference type="EMBL" id="CP114014">
    <property type="protein sequence ID" value="XAY03738.1"/>
    <property type="molecule type" value="Genomic_DNA"/>
</dbReference>
<dbReference type="GO" id="GO:0005886">
    <property type="term" value="C:plasma membrane"/>
    <property type="evidence" value="ECO:0007669"/>
    <property type="project" value="UniProtKB-SubCell"/>
</dbReference>
<evidence type="ECO:0000259" key="9">
    <source>
        <dbReference type="PROSITE" id="PS50850"/>
    </source>
</evidence>
<dbReference type="InterPro" id="IPR011701">
    <property type="entry name" value="MFS"/>
</dbReference>
<evidence type="ECO:0000256" key="1">
    <source>
        <dbReference type="ARBA" id="ARBA00004651"/>
    </source>
</evidence>
<dbReference type="KEGG" id="parq:DSM112329_00558"/>
<accession>A0AAU7APY4</accession>
<sequence length="428" mass="44207">MTTPEPPGAPAAEAHRAPRGGVTGWVLFDFATTTFSFVVVTRYLNDWIIDERGEPDIVIGIMTAVISVALLLTLPALGGRADRLGRHLPVLRPFSALSIGATALLAFVGPTWLALTVAGIAIFAFYVADSQYHPLLATVAPPERRGRVSGTAVAAGLVGSFLALLLLGALVDEGHAQDAFLPAAVIYGLFALPLLVGVREPRRPGPAVDDGSPTAVRRLIAGVRRARGTPYGRLLLARFLYVDAVATAIQFMAVYARRTGDFDDDTIDLVLAVSILTAIAGAVGAGLLAARRGSAPVIRGTVMIVVAALLVVAVSGSGWVLWVAGPCIGGALGALSTVDRILMLELVPDGRRGEEFGLFALVGKLSVGFGPLVLWGGTVLVGTELGLSKLDASRCAVIMLALSAAGGLVLLRGLKAPPRSAPVASPAS</sequence>
<comment type="subcellular location">
    <subcellularLocation>
        <location evidence="1">Cell membrane</location>
        <topology evidence="1">Multi-pass membrane protein</topology>
    </subcellularLocation>
</comment>
<evidence type="ECO:0000256" key="2">
    <source>
        <dbReference type="ARBA" id="ARBA00022692"/>
    </source>
</evidence>
<feature type="transmembrane region" description="Helical" evidence="8">
    <location>
        <begin position="320"/>
        <end position="344"/>
    </location>
</feature>
<dbReference type="PANTHER" id="PTHR23519">
    <property type="entry name" value="AUTOPHAGY-RELATED PROTEIN 22"/>
    <property type="match status" value="1"/>
</dbReference>
<dbReference type="InterPro" id="IPR036259">
    <property type="entry name" value="MFS_trans_sf"/>
</dbReference>
<evidence type="ECO:0000256" key="8">
    <source>
        <dbReference type="SAM" id="Phobius"/>
    </source>
</evidence>
<dbReference type="RefSeq" id="WP_354700290.1">
    <property type="nucleotide sequence ID" value="NZ_CP114014.1"/>
</dbReference>
<dbReference type="Gene3D" id="1.20.1250.20">
    <property type="entry name" value="MFS general substrate transporter like domains"/>
    <property type="match status" value="2"/>
</dbReference>
<feature type="transmembrane region" description="Helical" evidence="8">
    <location>
        <begin position="25"/>
        <end position="45"/>
    </location>
</feature>
<keyword evidence="4 8" id="KW-0472">Membrane</keyword>
<name>A0AAU7APY4_9ACTN</name>
<dbReference type="SUPFAM" id="SSF103473">
    <property type="entry name" value="MFS general substrate transporter"/>
    <property type="match status" value="1"/>
</dbReference>
<evidence type="ECO:0000256" key="3">
    <source>
        <dbReference type="ARBA" id="ARBA00022989"/>
    </source>
</evidence>